<evidence type="ECO:0000256" key="4">
    <source>
        <dbReference type="SAM" id="Phobius"/>
    </source>
</evidence>
<feature type="domain" description="Methyl-accepting transducer" evidence="5">
    <location>
        <begin position="378"/>
        <end position="550"/>
    </location>
</feature>
<evidence type="ECO:0000313" key="6">
    <source>
        <dbReference type="EMBL" id="ACZ09916.1"/>
    </source>
</evidence>
<feature type="transmembrane region" description="Helical" evidence="4">
    <location>
        <begin position="264"/>
        <end position="287"/>
    </location>
</feature>
<dbReference type="PROSITE" id="PS50111">
    <property type="entry name" value="CHEMOTAXIS_TRANSDUC_2"/>
    <property type="match status" value="1"/>
</dbReference>
<reference evidence="6 7" key="2">
    <citation type="journal article" date="2010" name="Stand. Genomic Sci.">
        <title>Complete genome sequence of Sebaldella termitidis type strain (NCTC 11300).</title>
        <authorList>
            <person name="Harmon-Smith M."/>
            <person name="Celia L."/>
            <person name="Chertkov O."/>
            <person name="Lapidus A."/>
            <person name="Copeland A."/>
            <person name="Glavina Del Rio T."/>
            <person name="Nolan M."/>
            <person name="Lucas S."/>
            <person name="Tice H."/>
            <person name="Cheng J.F."/>
            <person name="Han C."/>
            <person name="Detter J.C."/>
            <person name="Bruce D."/>
            <person name="Goodwin L."/>
            <person name="Pitluck S."/>
            <person name="Pati A."/>
            <person name="Liolios K."/>
            <person name="Ivanova N."/>
            <person name="Mavromatis K."/>
            <person name="Mikhailova N."/>
            <person name="Chen A."/>
            <person name="Palaniappan K."/>
            <person name="Land M."/>
            <person name="Hauser L."/>
            <person name="Chang Y.J."/>
            <person name="Jeffries C.D."/>
            <person name="Brettin T."/>
            <person name="Goker M."/>
            <person name="Beck B."/>
            <person name="Bristow J."/>
            <person name="Eisen J.A."/>
            <person name="Markowitz V."/>
            <person name="Hugenholtz P."/>
            <person name="Kyrpides N.C."/>
            <person name="Klenk H.P."/>
            <person name="Chen F."/>
        </authorList>
    </citation>
    <scope>NUCLEOTIDE SEQUENCE [LARGE SCALE GENOMIC DNA]</scope>
    <source>
        <strain evidence="7">ATCC 33386 / NCTC 11300</strain>
    </source>
</reference>
<name>D1AP82_SEBTE</name>
<evidence type="ECO:0000256" key="1">
    <source>
        <dbReference type="ARBA" id="ARBA00023224"/>
    </source>
</evidence>
<protein>
    <submittedName>
        <fullName evidence="6">Methyl-accepting chemotaxis sensory transducer</fullName>
    </submittedName>
</protein>
<keyword evidence="4" id="KW-1133">Transmembrane helix</keyword>
<dbReference type="PANTHER" id="PTHR32089">
    <property type="entry name" value="METHYL-ACCEPTING CHEMOTAXIS PROTEIN MCPB"/>
    <property type="match status" value="1"/>
</dbReference>
<dbReference type="RefSeq" id="WP_012862498.1">
    <property type="nucleotide sequence ID" value="NC_013517.1"/>
</dbReference>
<keyword evidence="4" id="KW-0472">Membrane</keyword>
<dbReference type="EMBL" id="CP001739">
    <property type="protein sequence ID" value="ACZ09916.1"/>
    <property type="molecule type" value="Genomic_DNA"/>
</dbReference>
<dbReference type="Gene3D" id="1.10.287.950">
    <property type="entry name" value="Methyl-accepting chemotaxis protein"/>
    <property type="match status" value="1"/>
</dbReference>
<accession>D1AP82</accession>
<dbReference type="AlphaFoldDB" id="D1AP82"/>
<dbReference type="HOGENOM" id="CLU_462225_0_0_0"/>
<keyword evidence="3" id="KW-0175">Coiled coil</keyword>
<dbReference type="STRING" id="526218.Sterm_3074"/>
<keyword evidence="1 2" id="KW-0807">Transducer</keyword>
<dbReference type="InterPro" id="IPR004089">
    <property type="entry name" value="MCPsignal_dom"/>
</dbReference>
<sequence length="590" mass="68808">MRLKNKLLSWVFSLFFIPLLIFFALAVSGTYNRYKSNYSLIKEDSIIRLQENYYEKINSIENDAEGFIGSIKAGDSPETINEKINFMKNLNNEYEHIFYIDSYNNTELTDNTDSVELKKLISEIKNESFEFFISNPYLDKASNKYMITFVKKIKISNFEEKIAGITVPQDYFLNAAGTKAESRYYLIKDSGEILATNSPLSGNSFYSLYHMQNNNDLDEVEGNFTVRSNGQNIEFMYKKLEMDKLYIIMEDSRLSFYKNLYSDIFLSLILCIIVSVLVFGIIFFFFYKSVFRLVYKLRQGINRVISLDKSSELIGEYDEPEDIKKKFNSFSDKIHNKVRITAGNIKEIHEKTYELNKSQALNYKILSEEQNKMLLIKEEVRKIINLSETNSDELEKLIKECEHIVKENKNITLMTESLRRSFHKLSDSSVSIEEMIDNINMISDRTNLLSLNARKEAERAAEYGESYQVIAEEIRNLSVLILDISNKAREISHNVIERIAKSNQVMDLTITKINKLQDEIKKIDKNVKFLYENVNLENIEENELNKAFSELEEMIFGTKERLAGNINLISELNILFREIEKINDSLEKRG</sequence>
<evidence type="ECO:0000259" key="5">
    <source>
        <dbReference type="PROSITE" id="PS50111"/>
    </source>
</evidence>
<reference evidence="7" key="1">
    <citation type="submission" date="2009-09" db="EMBL/GenBank/DDBJ databases">
        <title>The complete chromosome of Sebaldella termitidis ATCC 33386.</title>
        <authorList>
            <consortium name="US DOE Joint Genome Institute (JGI-PGF)"/>
            <person name="Lucas S."/>
            <person name="Copeland A."/>
            <person name="Lapidus A."/>
            <person name="Glavina del Rio T."/>
            <person name="Dalin E."/>
            <person name="Tice H."/>
            <person name="Bruce D."/>
            <person name="Goodwin L."/>
            <person name="Pitluck S."/>
            <person name="Kyrpides N."/>
            <person name="Mavromatis K."/>
            <person name="Ivanova N."/>
            <person name="Mikhailova N."/>
            <person name="Sims D."/>
            <person name="Meincke L."/>
            <person name="Brettin T."/>
            <person name="Detter J.C."/>
            <person name="Han C."/>
            <person name="Larimer F."/>
            <person name="Land M."/>
            <person name="Hauser L."/>
            <person name="Markowitz V."/>
            <person name="Cheng J.F."/>
            <person name="Hugenholtz P."/>
            <person name="Woyke T."/>
            <person name="Wu D."/>
            <person name="Eisen J.A."/>
        </authorList>
    </citation>
    <scope>NUCLEOTIDE SEQUENCE [LARGE SCALE GENOMIC DNA]</scope>
    <source>
        <strain evidence="7">ATCC 33386 / NCTC 11300</strain>
    </source>
</reference>
<dbReference type="PANTHER" id="PTHR32089:SF112">
    <property type="entry name" value="LYSOZYME-LIKE PROTEIN-RELATED"/>
    <property type="match status" value="1"/>
</dbReference>
<keyword evidence="4" id="KW-0812">Transmembrane</keyword>
<proteinExistence type="predicted"/>
<dbReference type="KEGG" id="str:Sterm_3074"/>
<evidence type="ECO:0000256" key="2">
    <source>
        <dbReference type="PROSITE-ProRule" id="PRU00284"/>
    </source>
</evidence>
<evidence type="ECO:0000313" key="7">
    <source>
        <dbReference type="Proteomes" id="UP000000845"/>
    </source>
</evidence>
<dbReference type="CDD" id="cd18773">
    <property type="entry name" value="PDC1_HK_sensor"/>
    <property type="match status" value="1"/>
</dbReference>
<dbReference type="GO" id="GO:0016020">
    <property type="term" value="C:membrane"/>
    <property type="evidence" value="ECO:0007669"/>
    <property type="project" value="InterPro"/>
</dbReference>
<keyword evidence="7" id="KW-1185">Reference proteome</keyword>
<evidence type="ECO:0000256" key="3">
    <source>
        <dbReference type="SAM" id="Coils"/>
    </source>
</evidence>
<dbReference type="SMART" id="SM00283">
    <property type="entry name" value="MA"/>
    <property type="match status" value="1"/>
</dbReference>
<feature type="coiled-coil region" evidence="3">
    <location>
        <begin position="506"/>
        <end position="533"/>
    </location>
</feature>
<dbReference type="SUPFAM" id="SSF58104">
    <property type="entry name" value="Methyl-accepting chemotaxis protein (MCP) signaling domain"/>
    <property type="match status" value="1"/>
</dbReference>
<gene>
    <name evidence="6" type="ordered locus">Sterm_3074</name>
</gene>
<organism evidence="6 7">
    <name type="scientific">Sebaldella termitidis (strain ATCC 33386 / NCTC 11300)</name>
    <dbReference type="NCBI Taxonomy" id="526218"/>
    <lineage>
        <taxon>Bacteria</taxon>
        <taxon>Fusobacteriati</taxon>
        <taxon>Fusobacteriota</taxon>
        <taxon>Fusobacteriia</taxon>
        <taxon>Fusobacteriales</taxon>
        <taxon>Leptotrichiaceae</taxon>
        <taxon>Sebaldella</taxon>
    </lineage>
</organism>
<dbReference type="GO" id="GO:0007165">
    <property type="term" value="P:signal transduction"/>
    <property type="evidence" value="ECO:0007669"/>
    <property type="project" value="UniProtKB-KW"/>
</dbReference>
<dbReference type="Proteomes" id="UP000000845">
    <property type="component" value="Chromosome"/>
</dbReference>
<dbReference type="eggNOG" id="COG0840">
    <property type="taxonomic scope" value="Bacteria"/>
</dbReference>
<dbReference type="Pfam" id="PF00015">
    <property type="entry name" value="MCPsignal"/>
    <property type="match status" value="1"/>
</dbReference>